<dbReference type="Proteomes" id="UP000027135">
    <property type="component" value="Unassembled WGS sequence"/>
</dbReference>
<evidence type="ECO:0000313" key="1">
    <source>
        <dbReference type="EMBL" id="KDR21879.1"/>
    </source>
</evidence>
<evidence type="ECO:0000313" key="2">
    <source>
        <dbReference type="Proteomes" id="UP000027135"/>
    </source>
</evidence>
<dbReference type="InParanoid" id="A0A067RQ54"/>
<proteinExistence type="predicted"/>
<keyword evidence="2" id="KW-1185">Reference proteome</keyword>
<dbReference type="EMBL" id="KK852531">
    <property type="protein sequence ID" value="KDR21879.1"/>
    <property type="molecule type" value="Genomic_DNA"/>
</dbReference>
<dbReference type="OMA" id="PRTIQEW"/>
<organism evidence="1 2">
    <name type="scientific">Zootermopsis nevadensis</name>
    <name type="common">Dampwood termite</name>
    <dbReference type="NCBI Taxonomy" id="136037"/>
    <lineage>
        <taxon>Eukaryota</taxon>
        <taxon>Metazoa</taxon>
        <taxon>Ecdysozoa</taxon>
        <taxon>Arthropoda</taxon>
        <taxon>Hexapoda</taxon>
        <taxon>Insecta</taxon>
        <taxon>Pterygota</taxon>
        <taxon>Neoptera</taxon>
        <taxon>Polyneoptera</taxon>
        <taxon>Dictyoptera</taxon>
        <taxon>Blattodea</taxon>
        <taxon>Blattoidea</taxon>
        <taxon>Termitoidae</taxon>
        <taxon>Termopsidae</taxon>
        <taxon>Zootermopsis</taxon>
    </lineage>
</organism>
<protein>
    <submittedName>
        <fullName evidence="1">Uncharacterized protein</fullName>
    </submittedName>
</protein>
<name>A0A067RQ54_ZOONE</name>
<gene>
    <name evidence="1" type="ORF">L798_00379</name>
</gene>
<dbReference type="AlphaFoldDB" id="A0A067RQ54"/>
<accession>A0A067RQ54</accession>
<reference evidence="1 2" key="1">
    <citation type="journal article" date="2014" name="Nat. Commun.">
        <title>Molecular traces of alternative social organization in a termite genome.</title>
        <authorList>
            <person name="Terrapon N."/>
            <person name="Li C."/>
            <person name="Robertson H.M."/>
            <person name="Ji L."/>
            <person name="Meng X."/>
            <person name="Booth W."/>
            <person name="Chen Z."/>
            <person name="Childers C.P."/>
            <person name="Glastad K.M."/>
            <person name="Gokhale K."/>
            <person name="Gowin J."/>
            <person name="Gronenberg W."/>
            <person name="Hermansen R.A."/>
            <person name="Hu H."/>
            <person name="Hunt B.G."/>
            <person name="Huylmans A.K."/>
            <person name="Khalil S.M."/>
            <person name="Mitchell R.D."/>
            <person name="Munoz-Torres M.C."/>
            <person name="Mustard J.A."/>
            <person name="Pan H."/>
            <person name="Reese J.T."/>
            <person name="Scharf M.E."/>
            <person name="Sun F."/>
            <person name="Vogel H."/>
            <person name="Xiao J."/>
            <person name="Yang W."/>
            <person name="Yang Z."/>
            <person name="Yang Z."/>
            <person name="Zhou J."/>
            <person name="Zhu J."/>
            <person name="Brent C.S."/>
            <person name="Elsik C.G."/>
            <person name="Goodisman M.A."/>
            <person name="Liberles D.A."/>
            <person name="Roe R.M."/>
            <person name="Vargo E.L."/>
            <person name="Vilcinskas A."/>
            <person name="Wang J."/>
            <person name="Bornberg-Bauer E."/>
            <person name="Korb J."/>
            <person name="Zhang G."/>
            <person name="Liebig J."/>
        </authorList>
    </citation>
    <scope>NUCLEOTIDE SEQUENCE [LARGE SCALE GENOMIC DNA]</scope>
    <source>
        <tissue evidence="1">Whole organism</tissue>
    </source>
</reference>
<sequence>MRVLKKGNSNTKSLAYTSLVHLILEYGAACWDPYREGQINELEWVQKQACKFPYHRSDSNWETLAQHRKTARICALFKVYTGERVWKAIGDRLQRPYYLSRVDHIQKISSRKQRTDIGKHSFVNMTIQLWNQLPANILGTLSCKPSTFRKKVRKLINEVK</sequence>